<evidence type="ECO:0000313" key="2">
    <source>
        <dbReference type="Proteomes" id="UP001497457"/>
    </source>
</evidence>
<accession>A0ABC9B2L5</accession>
<organism evidence="1 2">
    <name type="scientific">Urochloa decumbens</name>
    <dbReference type="NCBI Taxonomy" id="240449"/>
    <lineage>
        <taxon>Eukaryota</taxon>
        <taxon>Viridiplantae</taxon>
        <taxon>Streptophyta</taxon>
        <taxon>Embryophyta</taxon>
        <taxon>Tracheophyta</taxon>
        <taxon>Spermatophyta</taxon>
        <taxon>Magnoliopsida</taxon>
        <taxon>Liliopsida</taxon>
        <taxon>Poales</taxon>
        <taxon>Poaceae</taxon>
        <taxon>PACMAD clade</taxon>
        <taxon>Panicoideae</taxon>
        <taxon>Panicodae</taxon>
        <taxon>Paniceae</taxon>
        <taxon>Melinidinae</taxon>
        <taxon>Urochloa</taxon>
    </lineage>
</organism>
<dbReference type="Pfam" id="PF03140">
    <property type="entry name" value="DUF247"/>
    <property type="match status" value="1"/>
</dbReference>
<dbReference type="Proteomes" id="UP001497457">
    <property type="component" value="Chromosome 24b"/>
</dbReference>
<name>A0ABC9B2L5_9POAL</name>
<keyword evidence="2" id="KW-1185">Reference proteome</keyword>
<gene>
    <name evidence="1" type="ORF">URODEC1_LOCUS60895</name>
</gene>
<dbReference type="EMBL" id="OZ075134">
    <property type="protein sequence ID" value="CAL4991994.1"/>
    <property type="molecule type" value="Genomic_DNA"/>
</dbReference>
<dbReference type="PANTHER" id="PTHR31549:SF32">
    <property type="match status" value="1"/>
</dbReference>
<protein>
    <submittedName>
        <fullName evidence="1">Uncharacterized protein</fullName>
    </submittedName>
</protein>
<proteinExistence type="predicted"/>
<dbReference type="PANTHER" id="PTHR31549">
    <property type="entry name" value="PROTEIN, PUTATIVE (DUF247)-RELATED-RELATED"/>
    <property type="match status" value="1"/>
</dbReference>
<sequence length="574" mass="64405">MRASDLHQPSSNTLSQLLAGPGIYMEPSAAWAPCEFQLANLSVEEPADDEVWAPAAGGLPVEYASIDIYADIRSLQPYVCSSSNGGQQQLVEYNYYAAATQQQDGLIFDKAAAAAQDQSLEVDLLHDMEMEILRCSKQQQHFNALEVFHAAALKFKADIDIRKRKIHSYPPSIRSIGKWCTVPKVVAIGPCHHGKKRLKHAENAKHVAAYYCIKYSGCTVQELYCAVVSAVLEIDVRRLYSEDVMEGMGDDMFLPMMFYDACFLVMYMLKWSPGEEECNWMLSDYIESNANDIDHDLMLLDNQIPWPVVDAIMKKYKVVPLEKFIEGWKDGRLLDRVEKVPTRHKLDNNMNEPPHLLGLLRFHIVGKSRTRTEVEGVKKMNSIAVSVSAMELAEMGIILKANKTTELGDMDLTKKPIFFGELSMAPLSLNYLCASLLVNMAALELCTTPDFFEDDTEYAECEDSAVCSYLRLLCMLVHREEDVHQLRKRGILQGGAGLSNKNALDFFTSLQSLRLGRCCGYVMVQIGSYRVKRQIQIKGYAFVRNNWKTIVGVFSAIGVFGSILSAIKSLKGVH</sequence>
<dbReference type="InterPro" id="IPR004158">
    <property type="entry name" value="DUF247_pln"/>
</dbReference>
<reference evidence="1" key="1">
    <citation type="submission" date="2024-10" db="EMBL/GenBank/DDBJ databases">
        <authorList>
            <person name="Ryan C."/>
        </authorList>
    </citation>
    <scope>NUCLEOTIDE SEQUENCE [LARGE SCALE GENOMIC DNA]</scope>
</reference>
<dbReference type="AlphaFoldDB" id="A0ABC9B2L5"/>
<evidence type="ECO:0000313" key="1">
    <source>
        <dbReference type="EMBL" id="CAL4991994.1"/>
    </source>
</evidence>